<evidence type="ECO:0000256" key="5">
    <source>
        <dbReference type="ARBA" id="ARBA00022840"/>
    </source>
</evidence>
<dbReference type="Pfam" id="PF03109">
    <property type="entry name" value="ABC1"/>
    <property type="match status" value="1"/>
</dbReference>
<name>A0A0N5B800_STREA</name>
<evidence type="ECO:0000313" key="7">
    <source>
        <dbReference type="Proteomes" id="UP000046392"/>
    </source>
</evidence>
<dbReference type="SUPFAM" id="SSF56112">
    <property type="entry name" value="Protein kinase-like (PK-like)"/>
    <property type="match status" value="1"/>
</dbReference>
<dbReference type="GO" id="GO:0006744">
    <property type="term" value="P:ubiquinone biosynthetic process"/>
    <property type="evidence" value="ECO:0007669"/>
    <property type="project" value="TreeGrafter"/>
</dbReference>
<comment type="pathway">
    <text evidence="1">Cofactor biosynthesis; ubiquinone biosynthesis.</text>
</comment>
<keyword evidence="3" id="KW-0808">Transferase</keyword>
<dbReference type="GO" id="GO:0005524">
    <property type="term" value="F:ATP binding"/>
    <property type="evidence" value="ECO:0007669"/>
    <property type="project" value="UniProtKB-KW"/>
</dbReference>
<dbReference type="GO" id="GO:0016740">
    <property type="term" value="F:transferase activity"/>
    <property type="evidence" value="ECO:0007669"/>
    <property type="project" value="UniProtKB-KW"/>
</dbReference>
<keyword evidence="5" id="KW-0067">ATP-binding</keyword>
<dbReference type="STRING" id="174720.A0A0N5B800"/>
<dbReference type="InterPro" id="IPR034646">
    <property type="entry name" value="ADCK3_dom"/>
</dbReference>
<protein>
    <submittedName>
        <fullName evidence="8">ABC1 domain-containing protein</fullName>
    </submittedName>
</protein>
<dbReference type="InterPro" id="IPR011009">
    <property type="entry name" value="Kinase-like_dom_sf"/>
</dbReference>
<evidence type="ECO:0000256" key="3">
    <source>
        <dbReference type="ARBA" id="ARBA00022679"/>
    </source>
</evidence>
<organism evidence="7 8">
    <name type="scientific">Strongyloides papillosus</name>
    <name type="common">Intestinal threadworm</name>
    <dbReference type="NCBI Taxonomy" id="174720"/>
    <lineage>
        <taxon>Eukaryota</taxon>
        <taxon>Metazoa</taxon>
        <taxon>Ecdysozoa</taxon>
        <taxon>Nematoda</taxon>
        <taxon>Chromadorea</taxon>
        <taxon>Rhabditida</taxon>
        <taxon>Tylenchina</taxon>
        <taxon>Panagrolaimomorpha</taxon>
        <taxon>Strongyloidoidea</taxon>
        <taxon>Strongyloididae</taxon>
        <taxon>Strongyloides</taxon>
    </lineage>
</organism>
<evidence type="ECO:0000313" key="8">
    <source>
        <dbReference type="WBParaSite" id="SPAL_0000217400.1"/>
    </source>
</evidence>
<evidence type="ECO:0000256" key="1">
    <source>
        <dbReference type="ARBA" id="ARBA00004749"/>
    </source>
</evidence>
<dbReference type="CDD" id="cd13970">
    <property type="entry name" value="ABC1_ADCK3"/>
    <property type="match status" value="1"/>
</dbReference>
<keyword evidence="4" id="KW-0547">Nucleotide-binding</keyword>
<proteinExistence type="inferred from homology"/>
<evidence type="ECO:0000256" key="4">
    <source>
        <dbReference type="ARBA" id="ARBA00022741"/>
    </source>
</evidence>
<sequence>MAWNSKKCIKEINQISKSLQFLIESQCPYEVKQISNKVNDKILQTIVMGGNVVRPFDNNKTTNKNESVLTDVLSRGTIVKSGFEVFGSLASKGIFPGDGGYTKNDLDKSESLNNQGNILEKNQSIQYTDKSGLSKEEKKFLIGEAISMGNVVPVDPFLKPEKKNVDSKIDSVYRAKIPKDYKLSIKQDYDSLSKSGSGKTVPSTRIGRLVNFGYLGVGLASGAVAEFTRRSLGIAKVVSDNSDSIFLTSGNAERIVQTLCRVRGAALKLGQMLSLQDEEVVSKPLLEIFQRVRDSADFMPVRQVNKVMKKEFGSNWRDLFLDFNDKPFAAASIGQVHKAVTKDGQNVAVKIQYPGVSDGIDSDIDNLITVLNFGGLFPKGMFLENFVEVARKELKLECDYKRELRAMEKFRELIGDSDDFYVPKSYPELSTKCVLTAELIEGKPVDQCRDEVQEVRDYIAEKFIEICLKEIFVWRFMQTDPNWSNFFLGKHPVTGQPRMILLDFGASRSYSKKFTDLYMRIIKAAYDNDKQKTLQYSREIGFLTGYESKIMEDAHCDSVSILGETLASDKPFDFSKQSVTKRIHALIPVMLEHRLTSPPEEIYSLHRKLSGSYLLATRLKAVVSCAHLFTEIHRNYVFGDDNSKDIDIDNT</sequence>
<evidence type="ECO:0000256" key="2">
    <source>
        <dbReference type="ARBA" id="ARBA00009670"/>
    </source>
</evidence>
<dbReference type="Proteomes" id="UP000046392">
    <property type="component" value="Unplaced"/>
</dbReference>
<evidence type="ECO:0000259" key="6">
    <source>
        <dbReference type="Pfam" id="PF03109"/>
    </source>
</evidence>
<dbReference type="InterPro" id="IPR004147">
    <property type="entry name" value="ABC1_dom"/>
</dbReference>
<reference evidence="8" key="1">
    <citation type="submission" date="2017-02" db="UniProtKB">
        <authorList>
            <consortium name="WormBaseParasite"/>
        </authorList>
    </citation>
    <scope>IDENTIFICATION</scope>
</reference>
<keyword evidence="7" id="KW-1185">Reference proteome</keyword>
<feature type="domain" description="ABC1 atypical kinase-like" evidence="6">
    <location>
        <begin position="292"/>
        <end position="536"/>
    </location>
</feature>
<dbReference type="AlphaFoldDB" id="A0A0N5B800"/>
<dbReference type="WBParaSite" id="SPAL_0000217400.1">
    <property type="protein sequence ID" value="SPAL_0000217400.1"/>
    <property type="gene ID" value="SPAL_0000217400"/>
</dbReference>
<dbReference type="PANTHER" id="PTHR43851">
    <property type="match status" value="1"/>
</dbReference>
<dbReference type="InterPro" id="IPR051409">
    <property type="entry name" value="Atypical_kinase_ADCK"/>
</dbReference>
<comment type="similarity">
    <text evidence="2">Belongs to the protein kinase superfamily. ADCK protein kinase family.</text>
</comment>
<dbReference type="PANTHER" id="PTHR43851:SF3">
    <property type="entry name" value="COENZYME Q8"/>
    <property type="match status" value="1"/>
</dbReference>
<accession>A0A0N5B800</accession>